<feature type="transmembrane region" description="Helical" evidence="6">
    <location>
        <begin position="346"/>
        <end position="364"/>
    </location>
</feature>
<evidence type="ECO:0000313" key="9">
    <source>
        <dbReference type="Proteomes" id="UP001528912"/>
    </source>
</evidence>
<accession>A0ABT6C1G3</accession>
<feature type="transmembrane region" description="Helical" evidence="6">
    <location>
        <begin position="43"/>
        <end position="62"/>
    </location>
</feature>
<dbReference type="InterPro" id="IPR001902">
    <property type="entry name" value="SLC26A/SulP_fam"/>
</dbReference>
<dbReference type="Pfam" id="PF00916">
    <property type="entry name" value="Sulfate_transp"/>
    <property type="match status" value="1"/>
</dbReference>
<feature type="transmembrane region" description="Helical" evidence="6">
    <location>
        <begin position="319"/>
        <end position="339"/>
    </location>
</feature>
<evidence type="ECO:0000313" key="8">
    <source>
        <dbReference type="EMBL" id="MDF8262698.1"/>
    </source>
</evidence>
<evidence type="ECO:0000256" key="3">
    <source>
        <dbReference type="ARBA" id="ARBA00022989"/>
    </source>
</evidence>
<protein>
    <submittedName>
        <fullName evidence="8">SulP family inorganic anion transporter</fullName>
    </submittedName>
</protein>
<keyword evidence="9" id="KW-1185">Reference proteome</keyword>
<feature type="compositionally biased region" description="Basic and acidic residues" evidence="5">
    <location>
        <begin position="547"/>
        <end position="556"/>
    </location>
</feature>
<dbReference type="SUPFAM" id="SSF52091">
    <property type="entry name" value="SpoIIaa-like"/>
    <property type="match status" value="1"/>
</dbReference>
<feature type="transmembrane region" description="Helical" evidence="6">
    <location>
        <begin position="20"/>
        <end position="37"/>
    </location>
</feature>
<dbReference type="InterPro" id="IPR002645">
    <property type="entry name" value="STAS_dom"/>
</dbReference>
<comment type="subcellular location">
    <subcellularLocation>
        <location evidence="1">Membrane</location>
        <topology evidence="1">Multi-pass membrane protein</topology>
    </subcellularLocation>
</comment>
<feature type="transmembrane region" description="Helical" evidence="6">
    <location>
        <begin position="376"/>
        <end position="406"/>
    </location>
</feature>
<sequence length="565" mass="59382">MSWLTPTLRGYHRDWIRYDLLAGVAAGTVVLPQAMAYATIAGLPVQIGLYTCMVPVVVYALLGGSRSASVTTTSTIAVLVATTLAGVDSAPEDLTRDAFTLTCLVGLWLLVMRLFRLGSLVENISPATMTGIKTGVGLTVAAGQLPALLGMREEDTSGFFSAVWSVLRRLSEGDVRTIVISVASIAILLALRRLLPAVPGPLVAVVGGISVIALTDAEQHGVELVPRVPSGLPTLSVPDLGLVGTLMPGALAIAVMAFLETVLVARSNRQRDEPAIDSDQELLAVGCASLAGGLAQSLPPAGGFSQSAVNQRAGARSQVAGLTTAALAVLVALFLGPVLSDLPRAVLAAMVIVAVTGLLSPAEFRTYWAVDRAEFWVAVVTAVLGLTAGLLLAVAVGIGLTFLLVLRHLNRSRVRPLHRRRGGGWTINPPEQPEPSDPHTLLLHLDGGLYTGNARATSDDVLDFVLHTPEVRTVVVEAAAVHGVTMPFLDTVRSLQEDLSRQGVDLMITSLPEPSLKAARAWPWFAEQADAGLVQPTVEDALAAARRRADGDDRPRTGSPFTRDG</sequence>
<name>A0ABT6C1G3_9MICO</name>
<dbReference type="PROSITE" id="PS50801">
    <property type="entry name" value="STAS"/>
    <property type="match status" value="1"/>
</dbReference>
<feature type="transmembrane region" description="Helical" evidence="6">
    <location>
        <begin position="240"/>
        <end position="262"/>
    </location>
</feature>
<evidence type="ECO:0000256" key="1">
    <source>
        <dbReference type="ARBA" id="ARBA00004141"/>
    </source>
</evidence>
<reference evidence="8 9" key="1">
    <citation type="submission" date="2023-03" db="EMBL/GenBank/DDBJ databases">
        <title>YIM 133296 draft genome.</title>
        <authorList>
            <person name="Xiong L."/>
        </authorList>
    </citation>
    <scope>NUCLEOTIDE SEQUENCE [LARGE SCALE GENOMIC DNA]</scope>
    <source>
        <strain evidence="8 9">YIM 133296</strain>
    </source>
</reference>
<evidence type="ECO:0000256" key="5">
    <source>
        <dbReference type="SAM" id="MobiDB-lite"/>
    </source>
</evidence>
<dbReference type="RefSeq" id="WP_277190454.1">
    <property type="nucleotide sequence ID" value="NZ_JAROAV010000001.1"/>
</dbReference>
<keyword evidence="4 6" id="KW-0472">Membrane</keyword>
<evidence type="ECO:0000256" key="4">
    <source>
        <dbReference type="ARBA" id="ARBA00023136"/>
    </source>
</evidence>
<comment type="caution">
    <text evidence="8">The sequence shown here is derived from an EMBL/GenBank/DDBJ whole genome shotgun (WGS) entry which is preliminary data.</text>
</comment>
<dbReference type="InterPro" id="IPR011547">
    <property type="entry name" value="SLC26A/SulP_dom"/>
</dbReference>
<dbReference type="Gene3D" id="3.30.750.24">
    <property type="entry name" value="STAS domain"/>
    <property type="match status" value="1"/>
</dbReference>
<dbReference type="PANTHER" id="PTHR11814">
    <property type="entry name" value="SULFATE TRANSPORTER"/>
    <property type="match status" value="1"/>
</dbReference>
<evidence type="ECO:0000256" key="2">
    <source>
        <dbReference type="ARBA" id="ARBA00022692"/>
    </source>
</evidence>
<keyword evidence="3 6" id="KW-1133">Transmembrane helix</keyword>
<dbReference type="EMBL" id="JAROAV010000001">
    <property type="protein sequence ID" value="MDF8262698.1"/>
    <property type="molecule type" value="Genomic_DNA"/>
</dbReference>
<evidence type="ECO:0000259" key="7">
    <source>
        <dbReference type="PROSITE" id="PS50801"/>
    </source>
</evidence>
<gene>
    <name evidence="8" type="ORF">P4R38_00380</name>
</gene>
<feature type="region of interest" description="Disordered" evidence="5">
    <location>
        <begin position="544"/>
        <end position="565"/>
    </location>
</feature>
<organism evidence="8 9">
    <name type="scientific">Luteipulveratus flavus</name>
    <dbReference type="NCBI Taxonomy" id="3031728"/>
    <lineage>
        <taxon>Bacteria</taxon>
        <taxon>Bacillati</taxon>
        <taxon>Actinomycetota</taxon>
        <taxon>Actinomycetes</taxon>
        <taxon>Micrococcales</taxon>
        <taxon>Dermacoccaceae</taxon>
        <taxon>Luteipulveratus</taxon>
    </lineage>
</organism>
<dbReference type="Proteomes" id="UP001528912">
    <property type="component" value="Unassembled WGS sequence"/>
</dbReference>
<evidence type="ECO:0000256" key="6">
    <source>
        <dbReference type="SAM" id="Phobius"/>
    </source>
</evidence>
<keyword evidence="2 6" id="KW-0812">Transmembrane</keyword>
<feature type="domain" description="STAS" evidence="7">
    <location>
        <begin position="438"/>
        <end position="545"/>
    </location>
</feature>
<dbReference type="InterPro" id="IPR036513">
    <property type="entry name" value="STAS_dom_sf"/>
</dbReference>
<proteinExistence type="predicted"/>
<feature type="transmembrane region" description="Helical" evidence="6">
    <location>
        <begin position="177"/>
        <end position="195"/>
    </location>
</feature>